<protein>
    <submittedName>
        <fullName evidence="1">Uncharacterized protein</fullName>
    </submittedName>
</protein>
<organism evidence="1">
    <name type="scientific">Arundo donax</name>
    <name type="common">Giant reed</name>
    <name type="synonym">Donax arundinaceus</name>
    <dbReference type="NCBI Taxonomy" id="35708"/>
    <lineage>
        <taxon>Eukaryota</taxon>
        <taxon>Viridiplantae</taxon>
        <taxon>Streptophyta</taxon>
        <taxon>Embryophyta</taxon>
        <taxon>Tracheophyta</taxon>
        <taxon>Spermatophyta</taxon>
        <taxon>Magnoliopsida</taxon>
        <taxon>Liliopsida</taxon>
        <taxon>Poales</taxon>
        <taxon>Poaceae</taxon>
        <taxon>PACMAD clade</taxon>
        <taxon>Arundinoideae</taxon>
        <taxon>Arundineae</taxon>
        <taxon>Arundo</taxon>
    </lineage>
</organism>
<proteinExistence type="predicted"/>
<sequence length="35" mass="3850">MLSERSTHPTSSIIVNHLLSSSYAYYSSSKSSIES</sequence>
<reference evidence="1" key="1">
    <citation type="submission" date="2014-09" db="EMBL/GenBank/DDBJ databases">
        <authorList>
            <person name="Magalhaes I.L.F."/>
            <person name="Oliveira U."/>
            <person name="Santos F.R."/>
            <person name="Vidigal T.H.D.A."/>
            <person name="Brescovit A.D."/>
            <person name="Santos A.J."/>
        </authorList>
    </citation>
    <scope>NUCLEOTIDE SEQUENCE</scope>
    <source>
        <tissue evidence="1">Shoot tissue taken approximately 20 cm above the soil surface</tissue>
    </source>
</reference>
<evidence type="ECO:0000313" key="1">
    <source>
        <dbReference type="EMBL" id="JAD42026.1"/>
    </source>
</evidence>
<dbReference type="AlphaFoldDB" id="A0A0A8ZTA1"/>
<reference evidence="1" key="2">
    <citation type="journal article" date="2015" name="Data Brief">
        <title>Shoot transcriptome of the giant reed, Arundo donax.</title>
        <authorList>
            <person name="Barrero R.A."/>
            <person name="Guerrero F.D."/>
            <person name="Moolhuijzen P."/>
            <person name="Goolsby J.A."/>
            <person name="Tidwell J."/>
            <person name="Bellgard S.E."/>
            <person name="Bellgard M.I."/>
        </authorList>
    </citation>
    <scope>NUCLEOTIDE SEQUENCE</scope>
    <source>
        <tissue evidence="1">Shoot tissue taken approximately 20 cm above the soil surface</tissue>
    </source>
</reference>
<dbReference type="EMBL" id="GBRH01255869">
    <property type="protein sequence ID" value="JAD42026.1"/>
    <property type="molecule type" value="Transcribed_RNA"/>
</dbReference>
<name>A0A0A8ZTA1_ARUDO</name>
<accession>A0A0A8ZTA1</accession>